<accession>A0ABU7KHG0</accession>
<dbReference type="PROSITE" id="PS51350">
    <property type="entry name" value="PTS_HPR_DOM"/>
    <property type="match status" value="1"/>
</dbReference>
<evidence type="ECO:0000256" key="3">
    <source>
        <dbReference type="ARBA" id="ARBA00020422"/>
    </source>
</evidence>
<comment type="caution">
    <text evidence="7">The sequence shown here is derived from an EMBL/GenBank/DDBJ whole genome shotgun (WGS) entry which is preliminary data.</text>
</comment>
<comment type="function">
    <text evidence="1">General (non sugar-specific) component of the phosphoenolpyruvate-dependent sugar phosphotransferase system (sugar PTS). This major carbohydrate active-transport system catalyzes the phosphorylation of incoming sugar substrates concomitantly with their translocation across the cell membrane. The phosphoryl group from phosphoenolpyruvate (PEP) is transferred to the phosphoryl carrier protein HPr by enzyme I. Phospho-HPr then transfers it to the PTS EIIA domain.</text>
</comment>
<dbReference type="PRINTS" id="PR00107">
    <property type="entry name" value="PHOSPHOCPHPR"/>
</dbReference>
<dbReference type="PROSITE" id="PS00369">
    <property type="entry name" value="PTS_HPR_HIS"/>
    <property type="match status" value="1"/>
</dbReference>
<dbReference type="RefSeq" id="WP_330095429.1">
    <property type="nucleotide sequence ID" value="NZ_JAUZMY010000060.1"/>
</dbReference>
<dbReference type="PANTHER" id="PTHR33705:SF2">
    <property type="entry name" value="PHOSPHOCARRIER PROTEIN NPR"/>
    <property type="match status" value="1"/>
</dbReference>
<evidence type="ECO:0000256" key="1">
    <source>
        <dbReference type="ARBA" id="ARBA00003681"/>
    </source>
</evidence>
<organism evidence="7 8">
    <name type="scientific">Nocardiopsis codii</name>
    <dbReference type="NCBI Taxonomy" id="3065942"/>
    <lineage>
        <taxon>Bacteria</taxon>
        <taxon>Bacillati</taxon>
        <taxon>Actinomycetota</taxon>
        <taxon>Actinomycetes</taxon>
        <taxon>Streptosporangiales</taxon>
        <taxon>Nocardiopsidaceae</taxon>
        <taxon>Nocardiopsis</taxon>
    </lineage>
</organism>
<dbReference type="SUPFAM" id="SSF55594">
    <property type="entry name" value="HPr-like"/>
    <property type="match status" value="1"/>
</dbReference>
<dbReference type="NCBIfam" id="TIGR01003">
    <property type="entry name" value="PTS_HPr_family"/>
    <property type="match status" value="1"/>
</dbReference>
<dbReference type="Proteomes" id="UP001356095">
    <property type="component" value="Unassembled WGS sequence"/>
</dbReference>
<dbReference type="InterPro" id="IPR050399">
    <property type="entry name" value="HPr"/>
</dbReference>
<dbReference type="Pfam" id="PF00381">
    <property type="entry name" value="PTS-HPr"/>
    <property type="match status" value="1"/>
</dbReference>
<evidence type="ECO:0000313" key="8">
    <source>
        <dbReference type="Proteomes" id="UP001356095"/>
    </source>
</evidence>
<gene>
    <name evidence="7" type="ORF">Q8791_31085</name>
</gene>
<keyword evidence="5" id="KW-0598">Phosphotransferase system</keyword>
<dbReference type="InterPro" id="IPR035895">
    <property type="entry name" value="HPr-like_sf"/>
</dbReference>
<proteinExistence type="predicted"/>
<dbReference type="InterPro" id="IPR001020">
    <property type="entry name" value="PTS_HPr_His_P_site"/>
</dbReference>
<evidence type="ECO:0000256" key="2">
    <source>
        <dbReference type="ARBA" id="ARBA00004496"/>
    </source>
</evidence>
<dbReference type="CDD" id="cd00367">
    <property type="entry name" value="PTS-HPr_like"/>
    <property type="match status" value="1"/>
</dbReference>
<dbReference type="EMBL" id="JAUZMY010000060">
    <property type="protein sequence ID" value="MEE2041675.1"/>
    <property type="molecule type" value="Genomic_DNA"/>
</dbReference>
<dbReference type="PANTHER" id="PTHR33705">
    <property type="entry name" value="PHOSPHOCARRIER PROTEIN HPR"/>
    <property type="match status" value="1"/>
</dbReference>
<evidence type="ECO:0000256" key="5">
    <source>
        <dbReference type="ARBA" id="ARBA00022683"/>
    </source>
</evidence>
<evidence type="ECO:0000256" key="4">
    <source>
        <dbReference type="ARBA" id="ARBA00022490"/>
    </source>
</evidence>
<dbReference type="Gene3D" id="3.30.1340.10">
    <property type="entry name" value="HPr-like"/>
    <property type="match status" value="1"/>
</dbReference>
<evidence type="ECO:0000259" key="6">
    <source>
        <dbReference type="PROSITE" id="PS51350"/>
    </source>
</evidence>
<name>A0ABU7KHG0_9ACTN</name>
<protein>
    <recommendedName>
        <fullName evidence="3">Phosphocarrier protein HPr</fullName>
    </recommendedName>
</protein>
<sequence>MPQRTVTIGSPLGLHARPASLFVQAVNATGLPVTVAREDGAPVDARSVLGVMALGAKHGETVTLAAEESETADKVLDELVEMLATDLDA</sequence>
<keyword evidence="4" id="KW-0963">Cytoplasm</keyword>
<evidence type="ECO:0000313" key="7">
    <source>
        <dbReference type="EMBL" id="MEE2041675.1"/>
    </source>
</evidence>
<reference evidence="7 8" key="1">
    <citation type="submission" date="2023-08" db="EMBL/GenBank/DDBJ databases">
        <authorList>
            <person name="Girao M."/>
            <person name="Carvalho M.F."/>
        </authorList>
    </citation>
    <scope>NUCLEOTIDE SEQUENCE [LARGE SCALE GENOMIC DNA]</scope>
    <source>
        <strain evidence="7 8">CT-R113</strain>
    </source>
</reference>
<comment type="subcellular location">
    <subcellularLocation>
        <location evidence="2">Cytoplasm</location>
    </subcellularLocation>
</comment>
<keyword evidence="8" id="KW-1185">Reference proteome</keyword>
<dbReference type="InterPro" id="IPR000032">
    <property type="entry name" value="HPr-like"/>
</dbReference>
<feature type="domain" description="HPr" evidence="6">
    <location>
        <begin position="1"/>
        <end position="89"/>
    </location>
</feature>